<name>Q2SC15_HAHCH</name>
<dbReference type="EMBL" id="CP000155">
    <property type="protein sequence ID" value="ABC31809.1"/>
    <property type="molecule type" value="Genomic_DNA"/>
</dbReference>
<gene>
    <name evidence="1" type="ordered locus">HCH_05129</name>
</gene>
<accession>Q2SC15</accession>
<sequence>MLNPMLRNQPVDTEINAENISKDSGGVMLRNVINELTNASASVRRKLNSGLNQDDFKRHNAFKESIDRAIVVLEQTWSKLQR</sequence>
<evidence type="ECO:0000313" key="1">
    <source>
        <dbReference type="EMBL" id="ABC31809.1"/>
    </source>
</evidence>
<evidence type="ECO:0000313" key="2">
    <source>
        <dbReference type="Proteomes" id="UP000000238"/>
    </source>
</evidence>
<dbReference type="AlphaFoldDB" id="Q2SC15"/>
<proteinExistence type="predicted"/>
<keyword evidence="2" id="KW-1185">Reference proteome</keyword>
<organism evidence="1 2">
    <name type="scientific">Hahella chejuensis (strain KCTC 2396)</name>
    <dbReference type="NCBI Taxonomy" id="349521"/>
    <lineage>
        <taxon>Bacteria</taxon>
        <taxon>Pseudomonadati</taxon>
        <taxon>Pseudomonadota</taxon>
        <taxon>Gammaproteobacteria</taxon>
        <taxon>Oceanospirillales</taxon>
        <taxon>Hahellaceae</taxon>
        <taxon>Hahella</taxon>
    </lineage>
</organism>
<dbReference type="Gene3D" id="1.20.5.420">
    <property type="entry name" value="Immunoglobulin FC, subunit C"/>
    <property type="match status" value="1"/>
</dbReference>
<protein>
    <submittedName>
        <fullName evidence="1">Uncharacterized protein</fullName>
    </submittedName>
</protein>
<dbReference type="HOGENOM" id="CLU_2553525_0_0_6"/>
<dbReference type="KEGG" id="hch:HCH_05129"/>
<dbReference type="RefSeq" id="WP_011398874.1">
    <property type="nucleotide sequence ID" value="NC_007645.1"/>
</dbReference>
<reference evidence="1 2" key="1">
    <citation type="journal article" date="2005" name="Nucleic Acids Res.">
        <title>Genomic blueprint of Hahella chejuensis, a marine microbe producing an algicidal agent.</title>
        <authorList>
            <person name="Jeong H."/>
            <person name="Yim J.H."/>
            <person name="Lee C."/>
            <person name="Choi S.-H."/>
            <person name="Park Y.K."/>
            <person name="Yoon S.H."/>
            <person name="Hur C.-G."/>
            <person name="Kang H.-Y."/>
            <person name="Kim D."/>
            <person name="Lee H.H."/>
            <person name="Park K.H."/>
            <person name="Park S.-H."/>
            <person name="Park H.-S."/>
            <person name="Lee H.K."/>
            <person name="Oh T.K."/>
            <person name="Kim J.F."/>
        </authorList>
    </citation>
    <scope>NUCLEOTIDE SEQUENCE [LARGE SCALE GENOMIC DNA]</scope>
    <source>
        <strain evidence="1 2">KCTC 2396</strain>
    </source>
</reference>
<dbReference type="Proteomes" id="UP000000238">
    <property type="component" value="Chromosome"/>
</dbReference>
<dbReference type="STRING" id="349521.HCH_05129"/>
<dbReference type="OrthoDB" id="6197613at2"/>